<dbReference type="PROSITE" id="PS51781">
    <property type="entry name" value="SH3B"/>
    <property type="match status" value="1"/>
</dbReference>
<dbReference type="Pfam" id="PF01520">
    <property type="entry name" value="Amidase_3"/>
    <property type="match status" value="1"/>
</dbReference>
<dbReference type="SUPFAM" id="SSF53187">
    <property type="entry name" value="Zn-dependent exopeptidases"/>
    <property type="match status" value="1"/>
</dbReference>
<proteinExistence type="predicted"/>
<gene>
    <name evidence="4" type="ORF">IE37_00029</name>
</gene>
<dbReference type="GO" id="GO:0009253">
    <property type="term" value="P:peptidoglycan catabolic process"/>
    <property type="evidence" value="ECO:0007669"/>
    <property type="project" value="InterPro"/>
</dbReference>
<dbReference type="Proteomes" id="UP000245720">
    <property type="component" value="Unassembled WGS sequence"/>
</dbReference>
<dbReference type="Pfam" id="PF08239">
    <property type="entry name" value="SH3_3"/>
    <property type="match status" value="1"/>
</dbReference>
<dbReference type="Gene3D" id="3.40.630.40">
    <property type="entry name" value="Zn-dependent exopeptidases"/>
    <property type="match status" value="1"/>
</dbReference>
<dbReference type="AlphaFoldDB" id="A0A315Y564"/>
<evidence type="ECO:0000313" key="5">
    <source>
        <dbReference type="Proteomes" id="UP000245720"/>
    </source>
</evidence>
<comment type="caution">
    <text evidence="4">The sequence shown here is derived from an EMBL/GenBank/DDBJ whole genome shotgun (WGS) entry which is preliminary data.</text>
</comment>
<name>A0A315Y564_RUMFL</name>
<dbReference type="CDD" id="cd02696">
    <property type="entry name" value="MurNAc-LAA"/>
    <property type="match status" value="1"/>
</dbReference>
<dbReference type="EMBL" id="QGDI01000001">
    <property type="protein sequence ID" value="PWJ15138.1"/>
    <property type="molecule type" value="Genomic_DNA"/>
</dbReference>
<evidence type="ECO:0000313" key="4">
    <source>
        <dbReference type="EMBL" id="PWJ15138.1"/>
    </source>
</evidence>
<evidence type="ECO:0000256" key="1">
    <source>
        <dbReference type="ARBA" id="ARBA00022801"/>
    </source>
</evidence>
<dbReference type="Gene3D" id="2.30.30.40">
    <property type="entry name" value="SH3 Domains"/>
    <property type="match status" value="1"/>
</dbReference>
<dbReference type="GO" id="GO:0071555">
    <property type="term" value="P:cell wall organization"/>
    <property type="evidence" value="ECO:0007669"/>
    <property type="project" value="UniProtKB-KW"/>
</dbReference>
<dbReference type="InterPro" id="IPR003646">
    <property type="entry name" value="SH3-like_bac-type"/>
</dbReference>
<protein>
    <submittedName>
        <fullName evidence="4">N-acetylmuramoyl-L-alanine amidase</fullName>
    </submittedName>
</protein>
<evidence type="ECO:0000256" key="2">
    <source>
        <dbReference type="ARBA" id="ARBA00023316"/>
    </source>
</evidence>
<feature type="domain" description="SH3b" evidence="3">
    <location>
        <begin position="249"/>
        <end position="309"/>
    </location>
</feature>
<dbReference type="GO" id="GO:0008745">
    <property type="term" value="F:N-acetylmuramoyl-L-alanine amidase activity"/>
    <property type="evidence" value="ECO:0007669"/>
    <property type="project" value="InterPro"/>
</dbReference>
<dbReference type="SMART" id="SM00646">
    <property type="entry name" value="Ami_3"/>
    <property type="match status" value="1"/>
</dbReference>
<evidence type="ECO:0000259" key="3">
    <source>
        <dbReference type="PROSITE" id="PS51781"/>
    </source>
</evidence>
<dbReference type="STRING" id="1265.SAMN02910280_1956"/>
<accession>A0A315Y564</accession>
<reference evidence="4 5" key="1">
    <citation type="submission" date="2018-05" db="EMBL/GenBank/DDBJ databases">
        <title>The Hungate 1000. A catalogue of reference genomes from the rumen microbiome.</title>
        <authorList>
            <person name="Kelly W."/>
        </authorList>
    </citation>
    <scope>NUCLEOTIDE SEQUENCE [LARGE SCALE GENOMIC DNA]</scope>
    <source>
        <strain evidence="4 5">SAb67</strain>
    </source>
</reference>
<organism evidence="4 5">
    <name type="scientific">Ruminococcus flavefaciens</name>
    <dbReference type="NCBI Taxonomy" id="1265"/>
    <lineage>
        <taxon>Bacteria</taxon>
        <taxon>Bacillati</taxon>
        <taxon>Bacillota</taxon>
        <taxon>Clostridia</taxon>
        <taxon>Eubacteriales</taxon>
        <taxon>Oscillospiraceae</taxon>
        <taxon>Ruminococcus</taxon>
    </lineage>
</organism>
<keyword evidence="1" id="KW-0378">Hydrolase</keyword>
<sequence length="309" mass="34515">MVFIKAQKVKEYYRIASFCNAEKLHFCQVYNSRFSFNINNYNIHCFFGIKWNESFLTSIERNDNMPKVFLSPSTQEWNQYATDGNEELYMNLLADRIEPYLRSCGISFVRNDPVRNVTGAIADSNAGSYDVHLALHSNAAPESLAGKLRGIDIYYAPKSEQSRRLADIIANNLKAVYPLPDKVRAVPTYSLGEVLRTKAVAVLCELGYHDNYADEAWLKNNLENIAKNIVDSLCDYFGIPFVPAGAVRWGTVTTDGSGLNIRDYPGLSGNIIGSAPDGATLMINGETNGWYVVSYNGLNGYSSSRYITL</sequence>
<keyword evidence="2" id="KW-0961">Cell wall biogenesis/degradation</keyword>
<dbReference type="InterPro" id="IPR002508">
    <property type="entry name" value="MurNAc-LAA_cat"/>
</dbReference>